<dbReference type="GO" id="GO:0004364">
    <property type="term" value="F:glutathione transferase activity"/>
    <property type="evidence" value="ECO:0007669"/>
    <property type="project" value="UniProtKB-UniRule"/>
</dbReference>
<dbReference type="Proteomes" id="UP000000226">
    <property type="component" value="Chromosome 5"/>
</dbReference>
<dbReference type="SFLD" id="SFLDG00358">
    <property type="entry name" value="Main_(cytGST)"/>
    <property type="match status" value="1"/>
</dbReference>
<dbReference type="GO" id="GO:0005829">
    <property type="term" value="C:cytosol"/>
    <property type="evidence" value="ECO:0007669"/>
    <property type="project" value="UniProtKB-SubCell"/>
</dbReference>
<dbReference type="SMR" id="V7BW21"/>
<dbReference type="Pfam" id="PF13410">
    <property type="entry name" value="GST_C_2"/>
    <property type="match status" value="1"/>
</dbReference>
<dbReference type="STRING" id="3885.V7BW21"/>
<dbReference type="InterPro" id="IPR036249">
    <property type="entry name" value="Thioredoxin-like_sf"/>
</dbReference>
<feature type="domain" description="GST N-terminal" evidence="4">
    <location>
        <begin position="3"/>
        <end position="82"/>
    </location>
</feature>
<evidence type="ECO:0000313" key="6">
    <source>
        <dbReference type="EMBL" id="ESW21238.1"/>
    </source>
</evidence>
<proteinExistence type="inferred from homology"/>
<dbReference type="PROSITE" id="PS50404">
    <property type="entry name" value="GST_NTER"/>
    <property type="match status" value="1"/>
</dbReference>
<dbReference type="InterPro" id="IPR045074">
    <property type="entry name" value="GST_C_Tau"/>
</dbReference>
<evidence type="ECO:0000256" key="2">
    <source>
        <dbReference type="ARBA" id="ARBA00047960"/>
    </source>
</evidence>
<name>V7BW21_PHAVU</name>
<keyword evidence="3" id="KW-0963">Cytoplasm</keyword>
<evidence type="ECO:0000313" key="7">
    <source>
        <dbReference type="Proteomes" id="UP000000226"/>
    </source>
</evidence>
<reference evidence="7" key="1">
    <citation type="journal article" date="2014" name="Nat. Genet.">
        <title>A reference genome for common bean and genome-wide analysis of dual domestications.</title>
        <authorList>
            <person name="Schmutz J."/>
            <person name="McClean P.E."/>
            <person name="Mamidi S."/>
            <person name="Wu G.A."/>
            <person name="Cannon S.B."/>
            <person name="Grimwood J."/>
            <person name="Jenkins J."/>
            <person name="Shu S."/>
            <person name="Song Q."/>
            <person name="Chavarro C."/>
            <person name="Torres-Torres M."/>
            <person name="Geffroy V."/>
            <person name="Moghaddam S.M."/>
            <person name="Gao D."/>
            <person name="Abernathy B."/>
            <person name="Barry K."/>
            <person name="Blair M."/>
            <person name="Brick M.A."/>
            <person name="Chovatia M."/>
            <person name="Gepts P."/>
            <person name="Goodstein D.M."/>
            <person name="Gonzales M."/>
            <person name="Hellsten U."/>
            <person name="Hyten D.L."/>
            <person name="Jia G."/>
            <person name="Kelly J.D."/>
            <person name="Kudrna D."/>
            <person name="Lee R."/>
            <person name="Richard M.M."/>
            <person name="Miklas P.N."/>
            <person name="Osorno J.M."/>
            <person name="Rodrigues J."/>
            <person name="Thareau V."/>
            <person name="Urrea C.A."/>
            <person name="Wang M."/>
            <person name="Yu Y."/>
            <person name="Zhang M."/>
            <person name="Wing R.A."/>
            <person name="Cregan P.B."/>
            <person name="Rokhsar D.S."/>
            <person name="Jackson S.A."/>
        </authorList>
    </citation>
    <scope>NUCLEOTIDE SEQUENCE [LARGE SCALE GENOMIC DNA]</scope>
    <source>
        <strain evidence="7">cv. G19833</strain>
    </source>
</reference>
<dbReference type="InterPro" id="IPR004045">
    <property type="entry name" value="Glutathione_S-Trfase_N"/>
</dbReference>
<dbReference type="FunFam" id="3.40.30.10:FF:000014">
    <property type="entry name" value="Tau class glutathione S-transferase"/>
    <property type="match status" value="1"/>
</dbReference>
<dbReference type="PROSITE" id="PS50405">
    <property type="entry name" value="GST_CTER"/>
    <property type="match status" value="1"/>
</dbReference>
<dbReference type="Gene3D" id="1.20.1050.10">
    <property type="match status" value="1"/>
</dbReference>
<dbReference type="EMBL" id="CM002292">
    <property type="protein sequence ID" value="ESW21238.1"/>
    <property type="molecule type" value="Genomic_DNA"/>
</dbReference>
<dbReference type="InterPro" id="IPR040079">
    <property type="entry name" value="Glutathione_S-Trfase"/>
</dbReference>
<dbReference type="eggNOG" id="KOG0406">
    <property type="taxonomic scope" value="Eukaryota"/>
</dbReference>
<dbReference type="SFLD" id="SFLDS00019">
    <property type="entry name" value="Glutathione_Transferase_(cytos"/>
    <property type="match status" value="1"/>
</dbReference>
<dbReference type="PhylomeDB" id="V7BW21"/>
<dbReference type="OrthoDB" id="202840at2759"/>
<dbReference type="InterPro" id="IPR045073">
    <property type="entry name" value="Omega/Tau-like"/>
</dbReference>
<accession>V7BW21</accession>
<dbReference type="Pfam" id="PF02798">
    <property type="entry name" value="GST_N"/>
    <property type="match status" value="1"/>
</dbReference>
<comment type="function">
    <text evidence="3">Is involved in the conjugation of reduced glutathione to a wide number of exogenous and endogenous hydrophobic electrophiles.</text>
</comment>
<dbReference type="SUPFAM" id="SSF52833">
    <property type="entry name" value="Thioredoxin-like"/>
    <property type="match status" value="1"/>
</dbReference>
<dbReference type="InterPro" id="IPR010987">
    <property type="entry name" value="Glutathione-S-Trfase_C-like"/>
</dbReference>
<evidence type="ECO:0000259" key="4">
    <source>
        <dbReference type="PROSITE" id="PS50404"/>
    </source>
</evidence>
<keyword evidence="1 3" id="KW-0808">Transferase</keyword>
<evidence type="ECO:0000259" key="5">
    <source>
        <dbReference type="PROSITE" id="PS50405"/>
    </source>
</evidence>
<comment type="similarity">
    <text evidence="3">Belongs to the GST superfamily.</text>
</comment>
<organism evidence="6 7">
    <name type="scientific">Phaseolus vulgaris</name>
    <name type="common">Kidney bean</name>
    <name type="synonym">French bean</name>
    <dbReference type="NCBI Taxonomy" id="3885"/>
    <lineage>
        <taxon>Eukaryota</taxon>
        <taxon>Viridiplantae</taxon>
        <taxon>Streptophyta</taxon>
        <taxon>Embryophyta</taxon>
        <taxon>Tracheophyta</taxon>
        <taxon>Spermatophyta</taxon>
        <taxon>Magnoliopsida</taxon>
        <taxon>eudicotyledons</taxon>
        <taxon>Gunneridae</taxon>
        <taxon>Pentapetalae</taxon>
        <taxon>rosids</taxon>
        <taxon>fabids</taxon>
        <taxon>Fabales</taxon>
        <taxon>Fabaceae</taxon>
        <taxon>Papilionoideae</taxon>
        <taxon>50 kb inversion clade</taxon>
        <taxon>NPAAA clade</taxon>
        <taxon>indigoferoid/millettioid clade</taxon>
        <taxon>Phaseoleae</taxon>
        <taxon>Phaseolus</taxon>
    </lineage>
</organism>
<dbReference type="FunFam" id="1.20.1050.10:FF:000018">
    <property type="entry name" value="Glutathione S-transferase U20"/>
    <property type="match status" value="1"/>
</dbReference>
<keyword evidence="7" id="KW-1185">Reference proteome</keyword>
<dbReference type="InterPro" id="IPR036282">
    <property type="entry name" value="Glutathione-S-Trfase_C_sf"/>
</dbReference>
<dbReference type="CDD" id="cd03185">
    <property type="entry name" value="GST_C_Tau"/>
    <property type="match status" value="1"/>
</dbReference>
<comment type="catalytic activity">
    <reaction evidence="2 3">
        <text>RX + glutathione = an S-substituted glutathione + a halide anion + H(+)</text>
        <dbReference type="Rhea" id="RHEA:16437"/>
        <dbReference type="ChEBI" id="CHEBI:15378"/>
        <dbReference type="ChEBI" id="CHEBI:16042"/>
        <dbReference type="ChEBI" id="CHEBI:17792"/>
        <dbReference type="ChEBI" id="CHEBI:57925"/>
        <dbReference type="ChEBI" id="CHEBI:90779"/>
        <dbReference type="EC" id="2.5.1.18"/>
    </reaction>
</comment>
<comment type="subcellular location">
    <subcellularLocation>
        <location evidence="3">Cytoplasm</location>
        <location evidence="3">Cytosol</location>
    </subcellularLocation>
</comment>
<dbReference type="Gene3D" id="3.40.30.10">
    <property type="entry name" value="Glutaredoxin"/>
    <property type="match status" value="1"/>
</dbReference>
<dbReference type="PANTHER" id="PTHR11260:SF773">
    <property type="entry name" value="GLUTATHIONE S-TRANSFERASE U26"/>
    <property type="match status" value="1"/>
</dbReference>
<feature type="domain" description="GST C-terminal" evidence="5">
    <location>
        <begin position="88"/>
        <end position="216"/>
    </location>
</feature>
<dbReference type="PANTHER" id="PTHR11260">
    <property type="entry name" value="GLUTATHIONE S-TRANSFERASE, GST, SUPERFAMILY, GST DOMAIN CONTAINING"/>
    <property type="match status" value="1"/>
</dbReference>
<evidence type="ECO:0000256" key="1">
    <source>
        <dbReference type="ARBA" id="ARBA00022679"/>
    </source>
</evidence>
<dbReference type="EC" id="2.5.1.18" evidence="3"/>
<dbReference type="SUPFAM" id="SSF47616">
    <property type="entry name" value="GST C-terminal domain-like"/>
    <property type="match status" value="1"/>
</dbReference>
<evidence type="ECO:0000256" key="3">
    <source>
        <dbReference type="RuleBase" id="RU369102"/>
    </source>
</evidence>
<dbReference type="Gramene" id="ESW21238">
    <property type="protein sequence ID" value="ESW21238"/>
    <property type="gene ID" value="PHAVU_005G053900g"/>
</dbReference>
<protein>
    <recommendedName>
        <fullName evidence="3">Glutathione S-transferase</fullName>
        <ecNumber evidence="3">2.5.1.18</ecNumber>
    </recommendedName>
</protein>
<sequence>MADEVVLLDTWASMFGMRVRIALAEKSVKYELKEENLRDKSPLLLQMNPVHKKIPVLIHNGKPICESAIIVQYIDEVWNHNPPLMPSDPYERAQARFWVDYIDKKVYDTWRKMWLSSGEEHETWKKELISIFKQLEETLGDKPFYGGETFGFADVGLIPFYSWFYTFETYGNFKMEAECPKLMVWAKRCMERETVSKTLPDEKKVYAYIVEIKKALESK</sequence>
<dbReference type="GO" id="GO:0006749">
    <property type="term" value="P:glutathione metabolic process"/>
    <property type="evidence" value="ECO:0007669"/>
    <property type="project" value="InterPro"/>
</dbReference>
<dbReference type="AlphaFoldDB" id="V7BW21"/>
<dbReference type="CDD" id="cd03058">
    <property type="entry name" value="GST_N_Tau"/>
    <property type="match status" value="1"/>
</dbReference>
<dbReference type="OMA" id="KVYDTWR"/>
<dbReference type="SFLD" id="SFLDG01152">
    <property type="entry name" value="Main.3:_Omega-_and_Tau-like"/>
    <property type="match status" value="1"/>
</dbReference>
<gene>
    <name evidence="6" type="ORF">PHAVU_005G053900g</name>
</gene>